<feature type="transmembrane region" description="Helical" evidence="1">
    <location>
        <begin position="108"/>
        <end position="129"/>
    </location>
</feature>
<keyword evidence="3" id="KW-1185">Reference proteome</keyword>
<organism evidence="2 3">
    <name type="scientific">Luedemannella flava</name>
    <dbReference type="NCBI Taxonomy" id="349316"/>
    <lineage>
        <taxon>Bacteria</taxon>
        <taxon>Bacillati</taxon>
        <taxon>Actinomycetota</taxon>
        <taxon>Actinomycetes</taxon>
        <taxon>Micromonosporales</taxon>
        <taxon>Micromonosporaceae</taxon>
        <taxon>Luedemannella</taxon>
    </lineage>
</organism>
<gene>
    <name evidence="2" type="ORF">GCM10009682_17200</name>
</gene>
<name>A0ABN2LQK7_9ACTN</name>
<evidence type="ECO:0000256" key="1">
    <source>
        <dbReference type="SAM" id="Phobius"/>
    </source>
</evidence>
<proteinExistence type="predicted"/>
<dbReference type="EMBL" id="BAAALT010000041">
    <property type="protein sequence ID" value="GAA1796020.1"/>
    <property type="molecule type" value="Genomic_DNA"/>
</dbReference>
<keyword evidence="1" id="KW-0812">Transmembrane</keyword>
<protein>
    <recommendedName>
        <fullName evidence="4">TIGR04222 domain-containing membrane protein</fullName>
    </recommendedName>
</protein>
<keyword evidence="1" id="KW-1133">Transmembrane helix</keyword>
<evidence type="ECO:0008006" key="4">
    <source>
        <dbReference type="Google" id="ProtNLM"/>
    </source>
</evidence>
<sequence length="254" mass="26457">MRNYLRESILRDAGAGVATPGVAQLLALAERGAVAVRWLPDKQRVEVVSRPAGHALTATDRDFLSRIFEPGPTRELNPHTLHTVLPEVVRAERHRVVADGLGRRPLRWLAWILYAVSTVSTLALAYMFFKAVGGDNGGGSVGALVAGVVVVPLLWVASAWASGLMRPTRAGRAWLAAITPADEPSLSELVGTGASLATWSGLTAATPPPWLSGLAWQPGGDNLNAVMSTVLSIRKSMLAPRAPSGGGGGGGGGP</sequence>
<evidence type="ECO:0000313" key="2">
    <source>
        <dbReference type="EMBL" id="GAA1796020.1"/>
    </source>
</evidence>
<comment type="caution">
    <text evidence="2">The sequence shown here is derived from an EMBL/GenBank/DDBJ whole genome shotgun (WGS) entry which is preliminary data.</text>
</comment>
<feature type="transmembrane region" description="Helical" evidence="1">
    <location>
        <begin position="141"/>
        <end position="162"/>
    </location>
</feature>
<keyword evidence="1" id="KW-0472">Membrane</keyword>
<dbReference type="Proteomes" id="UP001500218">
    <property type="component" value="Unassembled WGS sequence"/>
</dbReference>
<accession>A0ABN2LQK7</accession>
<evidence type="ECO:0000313" key="3">
    <source>
        <dbReference type="Proteomes" id="UP001500218"/>
    </source>
</evidence>
<reference evidence="2 3" key="1">
    <citation type="journal article" date="2019" name="Int. J. Syst. Evol. Microbiol.">
        <title>The Global Catalogue of Microorganisms (GCM) 10K type strain sequencing project: providing services to taxonomists for standard genome sequencing and annotation.</title>
        <authorList>
            <consortium name="The Broad Institute Genomics Platform"/>
            <consortium name="The Broad Institute Genome Sequencing Center for Infectious Disease"/>
            <person name="Wu L."/>
            <person name="Ma J."/>
        </authorList>
    </citation>
    <scope>NUCLEOTIDE SEQUENCE [LARGE SCALE GENOMIC DNA]</scope>
    <source>
        <strain evidence="2 3">JCM 13250</strain>
    </source>
</reference>
<dbReference type="RefSeq" id="WP_344128155.1">
    <property type="nucleotide sequence ID" value="NZ_BAAALT010000041.1"/>
</dbReference>